<feature type="transmembrane region" description="Helical" evidence="1">
    <location>
        <begin position="225"/>
        <end position="246"/>
    </location>
</feature>
<feature type="transmembrane region" description="Helical" evidence="1">
    <location>
        <begin position="982"/>
        <end position="1001"/>
    </location>
</feature>
<gene>
    <name evidence="2" type="ORF">GCM10011339_41240</name>
</gene>
<accession>A0ABQ1VBF1</accession>
<proteinExistence type="predicted"/>
<feature type="transmembrane region" description="Helical" evidence="1">
    <location>
        <begin position="7"/>
        <end position="26"/>
    </location>
</feature>
<keyword evidence="1" id="KW-0812">Transmembrane</keyword>
<feature type="transmembrane region" description="Helical" evidence="1">
    <location>
        <begin position="643"/>
        <end position="664"/>
    </location>
</feature>
<evidence type="ECO:0000256" key="1">
    <source>
        <dbReference type="SAM" id="Phobius"/>
    </source>
</evidence>
<feature type="transmembrane region" description="Helical" evidence="1">
    <location>
        <begin position="741"/>
        <end position="760"/>
    </location>
</feature>
<feature type="transmembrane region" description="Helical" evidence="1">
    <location>
        <begin position="716"/>
        <end position="735"/>
    </location>
</feature>
<organism evidence="2 3">
    <name type="scientific">Echinicola rosea</name>
    <dbReference type="NCBI Taxonomy" id="1807691"/>
    <lineage>
        <taxon>Bacteria</taxon>
        <taxon>Pseudomonadati</taxon>
        <taxon>Bacteroidota</taxon>
        <taxon>Cytophagia</taxon>
        <taxon>Cytophagales</taxon>
        <taxon>Cyclobacteriaceae</taxon>
        <taxon>Echinicola</taxon>
    </lineage>
</organism>
<keyword evidence="1" id="KW-1133">Transmembrane helix</keyword>
<feature type="transmembrane region" description="Helical" evidence="1">
    <location>
        <begin position="1442"/>
        <end position="1462"/>
    </location>
</feature>
<sequence>MRISKKGVVVLSTLVIISLAFVYYFFVHVAGNEKTMNADNMRVLGNIKTNIENLIEGQKKILTTDQSIQHPGDYEYRFGQDHVVFKLMGEPKDTTKNSGNPKIDRIASKIKAKENYEELFNNPLIVRKDIFDFISINCVSSVEDQKELNTLFTNNPTFGELYYTRDSVINVFESKKIFQLDLGLAEYQAYNTLLCKSRDGAVYLTGLVNMEKFEDQKREVSAHTISIAVILTIIILLALPIIKLFVMSNMERLYTKDVLFTGASVTVIPMGIILLFMYLTTQLKDDKNEARENLVALNDQVDQNFEGEISSVMDVLNDIDSITTQEWKNKNDSIHNVFNWIKGFNRPESSAFFYSLYQKDRRDAFSKSIGDTTVYRDSEKGNYWSFGGLRYPDFNLKQGHRFQYFNSIFWCSPDGKIRIYISSEGNPDKVTDLSHRKYIMKVANKETRLYKREQPLFMESIRSVSDGNYEIGIGIPSGIDSLPVLAASFSSASLIDPFVKPGYGFCLMDKSGKTLFHSEKERNLNENFLEETGGKFTPFVSSDRPQFASADYQGKSHYVYLSKLDCIDGYYLATFQDKEYVNTANSMTIMLTLEMQVAFLLVLFLQGMLLSLLSTKPSNLKQKVFAFNWLRPYCSDDHQYNRAYLCLFMINALAGFYCFVESILHADFDDFVIHDLMLVGICVVGINYYVLSNLLPPSKKMYTRFGKPSHNRFLKISFGVILGVLMIGKLILMGHAKDLKAFGSLVLLGLLAIGIYKILIMIPLQKESGKGDIGTRNYIGHKGAQLLKKYEMRPMLKAYQLFTFSLICLITVIPSFIFYSISYNKEREILHKYYSYDLTSQYASWFQNKASQYYDMTHPKKKPRVPNPEKFVATMVNEDTFFHSTLSDLLLDSVKYTAGADLGHVDSLSQDYIYYLLIGGVYGDMRIAFNPYGLASKGYLSHTDWDLGWKYEADTFTYYGPDKKYIVAGAPKRFSEFFIDNVAMMVLVLVPLLVAVIFFLLSGTSRKICGLAFKGYVDHLIPNFDQPAKIHKHDLVKIYQEADLWRLKYDKGIGKDSFNNTFLVGVNASCVRKVYQQLEHEYPSTLYTMDMIDLPHVLKNQASENTSGESPAGTIYHFRNSKLGLDVALDEIIKSPVSTYTALETVLRNSVEGKGLHEQKISENDKDLPKLPLLIYIEHFEFSFDDMDLNRIKVHILQQMVHNPLIRVVISSNISPIKIYEHYEDQINHFSTDPGAKAEEAYEKMMALKMDYRNWLNVLGGFYRINVPFDTTQIDWSRGDKRSPQYDVMKGEFEHGKYLNQLFFNRRLYKGCDNEEDVILHVQETSYTYYYSIWNNLSKEERYIVYDIARDKFVNTNNVDGIIDLLHKGILVFDHSLRLMNESFGNFVLSKVSSDEALARELESKQKGTWNITFAVLILVVIGLLVFISFGRIHVLSEINTIIASAGAAMTLLVRLGGLFAISKVVK</sequence>
<evidence type="ECO:0000313" key="2">
    <source>
        <dbReference type="EMBL" id="GGF48387.1"/>
    </source>
</evidence>
<evidence type="ECO:0000313" key="3">
    <source>
        <dbReference type="Proteomes" id="UP000647339"/>
    </source>
</evidence>
<name>A0ABQ1VBF1_9BACT</name>
<feature type="transmembrane region" description="Helical" evidence="1">
    <location>
        <begin position="798"/>
        <end position="821"/>
    </location>
</feature>
<dbReference type="EMBL" id="BMIU01000029">
    <property type="protein sequence ID" value="GGF48387.1"/>
    <property type="molecule type" value="Genomic_DNA"/>
</dbReference>
<reference evidence="3" key="1">
    <citation type="journal article" date="2019" name="Int. J. Syst. Evol. Microbiol.">
        <title>The Global Catalogue of Microorganisms (GCM) 10K type strain sequencing project: providing services to taxonomists for standard genome sequencing and annotation.</title>
        <authorList>
            <consortium name="The Broad Institute Genomics Platform"/>
            <consortium name="The Broad Institute Genome Sequencing Center for Infectious Disease"/>
            <person name="Wu L."/>
            <person name="Ma J."/>
        </authorList>
    </citation>
    <scope>NUCLEOTIDE SEQUENCE [LARGE SCALE GENOMIC DNA]</scope>
    <source>
        <strain evidence="3">CGMCC 1.15407</strain>
    </source>
</reference>
<comment type="caution">
    <text evidence="2">The sequence shown here is derived from an EMBL/GenBank/DDBJ whole genome shotgun (WGS) entry which is preliminary data.</text>
</comment>
<feature type="transmembrane region" description="Helical" evidence="1">
    <location>
        <begin position="258"/>
        <end position="279"/>
    </location>
</feature>
<keyword evidence="3" id="KW-1185">Reference proteome</keyword>
<feature type="transmembrane region" description="Helical" evidence="1">
    <location>
        <begin position="676"/>
        <end position="695"/>
    </location>
</feature>
<protein>
    <submittedName>
        <fullName evidence="2">Uncharacterized protein</fullName>
    </submittedName>
</protein>
<keyword evidence="1" id="KW-0472">Membrane</keyword>
<dbReference type="Proteomes" id="UP000647339">
    <property type="component" value="Unassembled WGS sequence"/>
</dbReference>
<feature type="transmembrane region" description="Helical" evidence="1">
    <location>
        <begin position="1410"/>
        <end position="1430"/>
    </location>
</feature>
<feature type="transmembrane region" description="Helical" evidence="1">
    <location>
        <begin position="595"/>
        <end position="613"/>
    </location>
</feature>